<dbReference type="InterPro" id="IPR001138">
    <property type="entry name" value="Zn2Cys6_DnaBD"/>
</dbReference>
<comment type="subcellular location">
    <subcellularLocation>
        <location evidence="1">Nucleus</location>
    </subcellularLocation>
</comment>
<evidence type="ECO:0000256" key="3">
    <source>
        <dbReference type="ARBA" id="ARBA00023125"/>
    </source>
</evidence>
<dbReference type="PANTHER" id="PTHR37534">
    <property type="entry name" value="TRANSCRIPTIONAL ACTIVATOR PROTEIN UGA3"/>
    <property type="match status" value="1"/>
</dbReference>
<dbReference type="GO" id="GO:0005634">
    <property type="term" value="C:nucleus"/>
    <property type="evidence" value="ECO:0007669"/>
    <property type="project" value="UniProtKB-SubCell"/>
</dbReference>
<dbReference type="VEuPathDB" id="FungiDB:M747DRAFT_276226"/>
<sequence>MSTPGRRTHHGCWTCKARRRKCDRARPTCQVCAERGVACEGYDVRLRWGTGIASRGRFTGANAPAESSIPPRLQGRQRDLIRERRRQLQIADQVCERSPGSGTLVEGTEELQLGALLSEPWNANHDAEVFSDFLSSGINVLHSTTVQDGEMPLKVRLPGLCQQSEALYQICITLQVSIRLDLKSQFFEYFDAALNKFRSELAQSEAYLEDGTLTAGLLLCTIGIMQGIPWTMHLRGMYNILQSHSMGRSRDRISAFRTHLLEVMGIMDLPTFAIGRIHPYLGFWRQHCRNRLTPDSSEQYDVEVMSGLPRSLVDIFSCIGEGATEQDFWDWPGSKGCFLQCQLWEAYRLAGMLVIRHGALRLPSELNDIPAEQGQNKRRSALPTTAVIIMRLLSCVDAIYRASSEGEGKDTLTINAIPYPVFVAGLQTDALNKNPDSREFIRRILVAIAEGPFWNKQYRLLLDLLEEYWTYPENTINIHQIAQSRGIELGLF</sequence>
<evidence type="ECO:0000313" key="7">
    <source>
        <dbReference type="EMBL" id="RDH22909.1"/>
    </source>
</evidence>
<gene>
    <name evidence="7" type="ORF">M747DRAFT_276226</name>
</gene>
<evidence type="ECO:0000256" key="5">
    <source>
        <dbReference type="ARBA" id="ARBA00023242"/>
    </source>
</evidence>
<keyword evidence="4" id="KW-0804">Transcription</keyword>
<dbReference type="AlphaFoldDB" id="A0A370C6Z1"/>
<keyword evidence="5" id="KW-0539">Nucleus</keyword>
<dbReference type="PROSITE" id="PS50048">
    <property type="entry name" value="ZN2_CY6_FUNGAL_2"/>
    <property type="match status" value="1"/>
</dbReference>
<dbReference type="Gene3D" id="4.10.240.10">
    <property type="entry name" value="Zn(2)-C6 fungal-type DNA-binding domain"/>
    <property type="match status" value="1"/>
</dbReference>
<accession>A0A370C6Z1</accession>
<dbReference type="Pfam" id="PF11951">
    <property type="entry name" value="Fungal_trans_2"/>
    <property type="match status" value="1"/>
</dbReference>
<feature type="domain" description="Zn(2)-C6 fungal-type" evidence="6">
    <location>
        <begin position="11"/>
        <end position="39"/>
    </location>
</feature>
<evidence type="ECO:0000259" key="6">
    <source>
        <dbReference type="PROSITE" id="PS50048"/>
    </source>
</evidence>
<keyword evidence="2" id="KW-0805">Transcription regulation</keyword>
<dbReference type="GO" id="GO:0008270">
    <property type="term" value="F:zinc ion binding"/>
    <property type="evidence" value="ECO:0007669"/>
    <property type="project" value="InterPro"/>
</dbReference>
<reference evidence="7 8" key="1">
    <citation type="submission" date="2018-07" db="EMBL/GenBank/DDBJ databases">
        <title>Section-level genome sequencing of Aspergillus section Nigri to investigate inter- and intra-species variation.</title>
        <authorList>
            <consortium name="DOE Joint Genome Institute"/>
            <person name="Vesth T.C."/>
            <person name="Nybo J.L."/>
            <person name="Theobald S."/>
            <person name="Frisvad J.C."/>
            <person name="Larsen T.O."/>
            <person name="Nielsen K.F."/>
            <person name="Hoof J.B."/>
            <person name="Brandl J."/>
            <person name="Salamov A."/>
            <person name="Riley R."/>
            <person name="Gladden J.M."/>
            <person name="Phatale P."/>
            <person name="Nielsen M.T."/>
            <person name="Lyhne E.K."/>
            <person name="Kogle M.E."/>
            <person name="Strasser K."/>
            <person name="McDonnell E."/>
            <person name="Barry K."/>
            <person name="Clum A."/>
            <person name="Chen C."/>
            <person name="Nolan M."/>
            <person name="Sandor L."/>
            <person name="Kuo A."/>
            <person name="Lipzen A."/>
            <person name="Hainaut M."/>
            <person name="Drula E."/>
            <person name="Tsang A."/>
            <person name="Magnuson J.K."/>
            <person name="Henrissat B."/>
            <person name="Wiebenga A."/>
            <person name="Simmons B.A."/>
            <person name="Makela M.R."/>
            <person name="De vries R.P."/>
            <person name="Grigoriev I.V."/>
            <person name="Mortensen U.H."/>
            <person name="Baker S.E."/>
            <person name="Andersen M.R."/>
        </authorList>
    </citation>
    <scope>NUCLEOTIDE SEQUENCE [LARGE SCALE GENOMIC DNA]</scope>
    <source>
        <strain evidence="7 8">ATCC 13496</strain>
    </source>
</reference>
<dbReference type="Proteomes" id="UP000253845">
    <property type="component" value="Unassembled WGS sequence"/>
</dbReference>
<dbReference type="PROSITE" id="PS00463">
    <property type="entry name" value="ZN2_CY6_FUNGAL_1"/>
    <property type="match status" value="1"/>
</dbReference>
<evidence type="ECO:0000256" key="4">
    <source>
        <dbReference type="ARBA" id="ARBA00023163"/>
    </source>
</evidence>
<keyword evidence="3" id="KW-0238">DNA-binding</keyword>
<name>A0A370C6Z1_ASPNG</name>
<evidence type="ECO:0000313" key="8">
    <source>
        <dbReference type="Proteomes" id="UP000253845"/>
    </source>
</evidence>
<dbReference type="CDD" id="cd00067">
    <property type="entry name" value="GAL4"/>
    <property type="match status" value="1"/>
</dbReference>
<evidence type="ECO:0000256" key="2">
    <source>
        <dbReference type="ARBA" id="ARBA00023015"/>
    </source>
</evidence>
<dbReference type="InterPro" id="IPR021858">
    <property type="entry name" value="Fun_TF"/>
</dbReference>
<dbReference type="GO" id="GO:0000976">
    <property type="term" value="F:transcription cis-regulatory region binding"/>
    <property type="evidence" value="ECO:0007669"/>
    <property type="project" value="TreeGrafter"/>
</dbReference>
<dbReference type="GO" id="GO:0045944">
    <property type="term" value="P:positive regulation of transcription by RNA polymerase II"/>
    <property type="evidence" value="ECO:0007669"/>
    <property type="project" value="TreeGrafter"/>
</dbReference>
<dbReference type="PANTHER" id="PTHR37534:SF44">
    <property type="entry name" value="ZN(II)2CYS6 TRANSCRIPTION FACTOR (EUROFUNG)"/>
    <property type="match status" value="1"/>
</dbReference>
<dbReference type="Pfam" id="PF00172">
    <property type="entry name" value="Zn_clus"/>
    <property type="match status" value="1"/>
</dbReference>
<dbReference type="EMBL" id="KZ851906">
    <property type="protein sequence ID" value="RDH22909.1"/>
    <property type="molecule type" value="Genomic_DNA"/>
</dbReference>
<dbReference type="SMART" id="SM00066">
    <property type="entry name" value="GAL4"/>
    <property type="match status" value="1"/>
</dbReference>
<dbReference type="InterPro" id="IPR036864">
    <property type="entry name" value="Zn2-C6_fun-type_DNA-bd_sf"/>
</dbReference>
<proteinExistence type="predicted"/>
<protein>
    <submittedName>
        <fullName evidence="7">C6 finger domain protein</fullName>
    </submittedName>
</protein>
<dbReference type="SUPFAM" id="SSF57701">
    <property type="entry name" value="Zn2/Cys6 DNA-binding domain"/>
    <property type="match status" value="1"/>
</dbReference>
<dbReference type="GO" id="GO:0000981">
    <property type="term" value="F:DNA-binding transcription factor activity, RNA polymerase II-specific"/>
    <property type="evidence" value="ECO:0007669"/>
    <property type="project" value="InterPro"/>
</dbReference>
<evidence type="ECO:0000256" key="1">
    <source>
        <dbReference type="ARBA" id="ARBA00004123"/>
    </source>
</evidence>
<organism evidence="7 8">
    <name type="scientific">Aspergillus niger ATCC 13496</name>
    <dbReference type="NCBI Taxonomy" id="1353008"/>
    <lineage>
        <taxon>Eukaryota</taxon>
        <taxon>Fungi</taxon>
        <taxon>Dikarya</taxon>
        <taxon>Ascomycota</taxon>
        <taxon>Pezizomycotina</taxon>
        <taxon>Eurotiomycetes</taxon>
        <taxon>Eurotiomycetidae</taxon>
        <taxon>Eurotiales</taxon>
        <taxon>Aspergillaceae</taxon>
        <taxon>Aspergillus</taxon>
        <taxon>Aspergillus subgen. Circumdati</taxon>
    </lineage>
</organism>